<reference evidence="4" key="1">
    <citation type="submission" date="2018-05" db="EMBL/GenBank/DDBJ databases">
        <authorList>
            <person name="Lanie J.A."/>
            <person name="Ng W.-L."/>
            <person name="Kazmierczak K.M."/>
            <person name="Andrzejewski T.M."/>
            <person name="Davidsen T.M."/>
            <person name="Wayne K.J."/>
            <person name="Tettelin H."/>
            <person name="Glass J.I."/>
            <person name="Rusch D."/>
            <person name="Podicherti R."/>
            <person name="Tsui H.-C.T."/>
            <person name="Winkler M.E."/>
        </authorList>
    </citation>
    <scope>NUCLEOTIDE SEQUENCE</scope>
</reference>
<evidence type="ECO:0000313" key="4">
    <source>
        <dbReference type="EMBL" id="SVE53175.1"/>
    </source>
</evidence>
<sequence>MRLNTNKYSINVLGALNMDLIMNIDTPAKPGETSVGSKFYTAPGGKGGNQAVA</sequence>
<organism evidence="4">
    <name type="scientific">marine metagenome</name>
    <dbReference type="NCBI Taxonomy" id="408172"/>
    <lineage>
        <taxon>unclassified sequences</taxon>
        <taxon>metagenomes</taxon>
        <taxon>ecological metagenomes</taxon>
    </lineage>
</organism>
<protein>
    <recommendedName>
        <fullName evidence="5">Carbohydrate kinase PfkB domain-containing protein</fullName>
    </recommendedName>
</protein>
<evidence type="ECO:0000256" key="1">
    <source>
        <dbReference type="ARBA" id="ARBA00022679"/>
    </source>
</evidence>
<feature type="compositionally biased region" description="Gly residues" evidence="3">
    <location>
        <begin position="44"/>
        <end position="53"/>
    </location>
</feature>
<feature type="non-terminal residue" evidence="4">
    <location>
        <position position="53"/>
    </location>
</feature>
<dbReference type="PRINTS" id="PR00990">
    <property type="entry name" value="RIBOKINASE"/>
</dbReference>
<feature type="region of interest" description="Disordered" evidence="3">
    <location>
        <begin position="29"/>
        <end position="53"/>
    </location>
</feature>
<evidence type="ECO:0000256" key="2">
    <source>
        <dbReference type="ARBA" id="ARBA00022777"/>
    </source>
</evidence>
<dbReference type="InterPro" id="IPR029056">
    <property type="entry name" value="Ribokinase-like"/>
</dbReference>
<accession>A0A383E9W7</accession>
<evidence type="ECO:0008006" key="5">
    <source>
        <dbReference type="Google" id="ProtNLM"/>
    </source>
</evidence>
<dbReference type="InterPro" id="IPR002139">
    <property type="entry name" value="Ribo/fructo_kinase"/>
</dbReference>
<dbReference type="SUPFAM" id="SSF53613">
    <property type="entry name" value="Ribokinase-like"/>
    <property type="match status" value="1"/>
</dbReference>
<keyword evidence="1" id="KW-0808">Transferase</keyword>
<dbReference type="EMBL" id="UINC01223822">
    <property type="protein sequence ID" value="SVE53175.1"/>
    <property type="molecule type" value="Genomic_DNA"/>
</dbReference>
<evidence type="ECO:0000256" key="3">
    <source>
        <dbReference type="SAM" id="MobiDB-lite"/>
    </source>
</evidence>
<proteinExistence type="predicted"/>
<dbReference type="GO" id="GO:0016301">
    <property type="term" value="F:kinase activity"/>
    <property type="evidence" value="ECO:0007669"/>
    <property type="project" value="UniProtKB-KW"/>
</dbReference>
<gene>
    <name evidence="4" type="ORF">METZ01_LOCUS506029</name>
</gene>
<keyword evidence="2" id="KW-0418">Kinase</keyword>
<name>A0A383E9W7_9ZZZZ</name>
<dbReference type="AlphaFoldDB" id="A0A383E9W7"/>
<dbReference type="Gene3D" id="3.40.1190.20">
    <property type="match status" value="1"/>
</dbReference>